<dbReference type="InterPro" id="IPR020563">
    <property type="entry name" value="X-over_junc_endoDNase_Mg_BS"/>
</dbReference>
<keyword evidence="2" id="KW-1185">Reference proteome</keyword>
<dbReference type="PROSITE" id="PS01321">
    <property type="entry name" value="RUVC"/>
    <property type="match status" value="1"/>
</dbReference>
<gene>
    <name evidence="1" type="ORF">KDB89_13505</name>
</gene>
<protein>
    <recommendedName>
        <fullName evidence="3">Holliday junction nuclease RuvC</fullName>
    </recommendedName>
</protein>
<name>A0ABX8SJX2_9ACTN</name>
<evidence type="ECO:0000313" key="1">
    <source>
        <dbReference type="EMBL" id="QXT62730.1"/>
    </source>
</evidence>
<organism evidence="1 2">
    <name type="scientific">Tessaracoccus palaemonis</name>
    <dbReference type="NCBI Taxonomy" id="2829499"/>
    <lineage>
        <taxon>Bacteria</taxon>
        <taxon>Bacillati</taxon>
        <taxon>Actinomycetota</taxon>
        <taxon>Actinomycetes</taxon>
        <taxon>Propionibacteriales</taxon>
        <taxon>Propionibacteriaceae</taxon>
        <taxon>Tessaracoccus</taxon>
    </lineage>
</organism>
<sequence>MRIVGLDLSLTATGVAIIDDGQVNVATIRSAGRKGDSLLQRSDRLGWLAREIGGRAHSADLVVVEQPAYAAVTGHHHDRSGLWWLVIDYLSYDNSIPVAEVAPGTLKKFVSGRGNAGKDEMLLAAAHRFARLATLSTNDEADALGLALMGAEQLGVGLVDLPAKHREALKAVRWPEAVLA</sequence>
<dbReference type="RefSeq" id="WP_219081883.1">
    <property type="nucleotide sequence ID" value="NZ_CP079216.1"/>
</dbReference>
<evidence type="ECO:0008006" key="3">
    <source>
        <dbReference type="Google" id="ProtNLM"/>
    </source>
</evidence>
<dbReference type="Proteomes" id="UP000824504">
    <property type="component" value="Chromosome"/>
</dbReference>
<accession>A0ABX8SJX2</accession>
<reference evidence="1 2" key="1">
    <citation type="submission" date="2021-07" db="EMBL/GenBank/DDBJ databases">
        <title>complete genome sequencing of Tessaracoccus sp.J1M15.</title>
        <authorList>
            <person name="Bae J.-W."/>
            <person name="Kim D.-y."/>
        </authorList>
    </citation>
    <scope>NUCLEOTIDE SEQUENCE [LARGE SCALE GENOMIC DNA]</scope>
    <source>
        <strain evidence="1 2">J1M15</strain>
    </source>
</reference>
<proteinExistence type="predicted"/>
<dbReference type="EMBL" id="CP079216">
    <property type="protein sequence ID" value="QXT62730.1"/>
    <property type="molecule type" value="Genomic_DNA"/>
</dbReference>
<evidence type="ECO:0000313" key="2">
    <source>
        <dbReference type="Proteomes" id="UP000824504"/>
    </source>
</evidence>